<dbReference type="Pfam" id="PF00083">
    <property type="entry name" value="Sugar_tr"/>
    <property type="match status" value="1"/>
</dbReference>
<keyword evidence="8 15" id="KW-1133">Transmembrane helix</keyword>
<evidence type="ECO:0000256" key="6">
    <source>
        <dbReference type="ARBA" id="ARBA00022490"/>
    </source>
</evidence>
<evidence type="ECO:0000259" key="16">
    <source>
        <dbReference type="PROSITE" id="PS50850"/>
    </source>
</evidence>
<evidence type="ECO:0000313" key="18">
    <source>
        <dbReference type="Proteomes" id="UP001154282"/>
    </source>
</evidence>
<feature type="transmembrane region" description="Helical" evidence="15">
    <location>
        <begin position="823"/>
        <end position="840"/>
    </location>
</feature>
<comment type="caution">
    <text evidence="17">The sequence shown here is derived from an EMBL/GenBank/DDBJ whole genome shotgun (WGS) entry which is preliminary data.</text>
</comment>
<dbReference type="PROSITE" id="PS50850">
    <property type="entry name" value="MFS"/>
    <property type="match status" value="1"/>
</dbReference>
<keyword evidence="6" id="KW-0963">Cytoplasm</keyword>
<name>A0AAV0R7M3_9ROSI</name>
<evidence type="ECO:0000256" key="3">
    <source>
        <dbReference type="ARBA" id="ARBA00004496"/>
    </source>
</evidence>
<evidence type="ECO:0000256" key="5">
    <source>
        <dbReference type="ARBA" id="ARBA00014872"/>
    </source>
</evidence>
<dbReference type="InterPro" id="IPR005828">
    <property type="entry name" value="MFS_sugar_transport-like"/>
</dbReference>
<keyword evidence="13" id="KW-0539">Nucleus</keyword>
<evidence type="ECO:0000256" key="7">
    <source>
        <dbReference type="ARBA" id="ARBA00022692"/>
    </source>
</evidence>
<comment type="subcellular location">
    <subcellularLocation>
        <location evidence="3">Cytoplasm</location>
    </subcellularLocation>
    <subcellularLocation>
        <location evidence="2">Membrane</location>
        <topology evidence="2">Multi-pass membrane protein</topology>
    </subcellularLocation>
    <subcellularLocation>
        <location evidence="1">Nucleus</location>
    </subcellularLocation>
</comment>
<dbReference type="GO" id="GO:0022857">
    <property type="term" value="F:transmembrane transporter activity"/>
    <property type="evidence" value="ECO:0007669"/>
    <property type="project" value="InterPro"/>
</dbReference>
<evidence type="ECO:0000313" key="17">
    <source>
        <dbReference type="EMBL" id="CAI0553459.1"/>
    </source>
</evidence>
<evidence type="ECO:0000256" key="2">
    <source>
        <dbReference type="ARBA" id="ARBA00004141"/>
    </source>
</evidence>
<feature type="transmembrane region" description="Helical" evidence="15">
    <location>
        <begin position="846"/>
        <end position="869"/>
    </location>
</feature>
<dbReference type="GO" id="GO:0030014">
    <property type="term" value="C:CCR4-NOT complex"/>
    <property type="evidence" value="ECO:0007669"/>
    <property type="project" value="InterPro"/>
</dbReference>
<keyword evidence="9" id="KW-0805">Transcription regulation</keyword>
<dbReference type="PANTHER" id="PTHR15975">
    <property type="entry name" value="CCR4-NOT TRANSCRIPTION COMPLEX SUBUNIT 11"/>
    <property type="match status" value="1"/>
</dbReference>
<dbReference type="GO" id="GO:0005634">
    <property type="term" value="C:nucleus"/>
    <property type="evidence" value="ECO:0007669"/>
    <property type="project" value="UniProtKB-SubCell"/>
</dbReference>
<reference evidence="17" key="1">
    <citation type="submission" date="2022-08" db="EMBL/GenBank/DDBJ databases">
        <authorList>
            <person name="Gutierrez-Valencia J."/>
        </authorList>
    </citation>
    <scope>NUCLEOTIDE SEQUENCE</scope>
</reference>
<dbReference type="Proteomes" id="UP001154282">
    <property type="component" value="Unassembled WGS sequence"/>
</dbReference>
<feature type="region of interest" description="Disordered" evidence="14">
    <location>
        <begin position="461"/>
        <end position="511"/>
    </location>
</feature>
<feature type="transmembrane region" description="Helical" evidence="15">
    <location>
        <begin position="613"/>
        <end position="633"/>
    </location>
</feature>
<feature type="transmembrane region" description="Helical" evidence="15">
    <location>
        <begin position="639"/>
        <end position="660"/>
    </location>
</feature>
<dbReference type="InterPro" id="IPR019312">
    <property type="entry name" value="CNOT11"/>
</dbReference>
<keyword evidence="10 15" id="KW-0472">Membrane</keyword>
<comment type="similarity">
    <text evidence="4">Belongs to the CNOT11 family.</text>
</comment>
<feature type="domain" description="Major facilitator superfamily (MFS) profile" evidence="16">
    <location>
        <begin position="544"/>
        <end position="936"/>
    </location>
</feature>
<dbReference type="GO" id="GO:0005737">
    <property type="term" value="C:cytoplasm"/>
    <property type="evidence" value="ECO:0007669"/>
    <property type="project" value="UniProtKB-SubCell"/>
</dbReference>
<feature type="compositionally biased region" description="Basic and acidic residues" evidence="14">
    <location>
        <begin position="483"/>
        <end position="492"/>
    </location>
</feature>
<dbReference type="InterPro" id="IPR036259">
    <property type="entry name" value="MFS_trans_sf"/>
</dbReference>
<organism evidence="17 18">
    <name type="scientific">Linum tenue</name>
    <dbReference type="NCBI Taxonomy" id="586396"/>
    <lineage>
        <taxon>Eukaryota</taxon>
        <taxon>Viridiplantae</taxon>
        <taxon>Streptophyta</taxon>
        <taxon>Embryophyta</taxon>
        <taxon>Tracheophyta</taxon>
        <taxon>Spermatophyta</taxon>
        <taxon>Magnoliopsida</taxon>
        <taxon>eudicotyledons</taxon>
        <taxon>Gunneridae</taxon>
        <taxon>Pentapetalae</taxon>
        <taxon>rosids</taxon>
        <taxon>fabids</taxon>
        <taxon>Malpighiales</taxon>
        <taxon>Linaceae</taxon>
        <taxon>Linum</taxon>
    </lineage>
</organism>
<dbReference type="GO" id="GO:0031047">
    <property type="term" value="P:regulatory ncRNA-mediated gene silencing"/>
    <property type="evidence" value="ECO:0007669"/>
    <property type="project" value="UniProtKB-KW"/>
</dbReference>
<dbReference type="SUPFAM" id="SSF103473">
    <property type="entry name" value="MFS general substrate transporter"/>
    <property type="match status" value="1"/>
</dbReference>
<dbReference type="PANTHER" id="PTHR15975:SF0">
    <property type="entry name" value="CCR4-NOT TRANSCRIPTION COMPLEX SUBUNIT 11"/>
    <property type="match status" value="1"/>
</dbReference>
<evidence type="ECO:0000256" key="12">
    <source>
        <dbReference type="ARBA" id="ARBA00023163"/>
    </source>
</evidence>
<keyword evidence="11" id="KW-0943">RNA-mediated gene silencing</keyword>
<feature type="transmembrane region" description="Helical" evidence="15">
    <location>
        <begin position="742"/>
        <end position="763"/>
    </location>
</feature>
<evidence type="ECO:0000256" key="4">
    <source>
        <dbReference type="ARBA" id="ARBA00008030"/>
    </source>
</evidence>
<keyword evidence="7 15" id="KW-0812">Transmembrane</keyword>
<evidence type="ECO:0000256" key="10">
    <source>
        <dbReference type="ARBA" id="ARBA00023136"/>
    </source>
</evidence>
<feature type="transmembrane region" description="Helical" evidence="15">
    <location>
        <begin position="889"/>
        <end position="907"/>
    </location>
</feature>
<dbReference type="Gene3D" id="1.20.1250.20">
    <property type="entry name" value="MFS general substrate transporter like domains"/>
    <property type="match status" value="2"/>
</dbReference>
<feature type="transmembrane region" description="Helical" evidence="15">
    <location>
        <begin position="581"/>
        <end position="601"/>
    </location>
</feature>
<evidence type="ECO:0000256" key="13">
    <source>
        <dbReference type="ARBA" id="ARBA00023242"/>
    </source>
</evidence>
<feature type="transmembrane region" description="Helical" evidence="15">
    <location>
        <begin position="544"/>
        <end position="569"/>
    </location>
</feature>
<accession>A0AAV0R7M3</accession>
<dbReference type="GO" id="GO:0016020">
    <property type="term" value="C:membrane"/>
    <property type="evidence" value="ECO:0007669"/>
    <property type="project" value="UniProtKB-SubCell"/>
</dbReference>
<protein>
    <recommendedName>
        <fullName evidence="5">CCR4-NOT transcription complex subunit 11</fullName>
    </recommendedName>
</protein>
<dbReference type="Pfam" id="PF10155">
    <property type="entry name" value="CNOT11"/>
    <property type="match status" value="1"/>
</dbReference>
<dbReference type="AlphaFoldDB" id="A0AAV0R7M3"/>
<dbReference type="EMBL" id="CAMGYJ010000010">
    <property type="protein sequence ID" value="CAI0553459.1"/>
    <property type="molecule type" value="Genomic_DNA"/>
</dbReference>
<evidence type="ECO:0000256" key="8">
    <source>
        <dbReference type="ARBA" id="ARBA00022989"/>
    </source>
</evidence>
<feature type="transmembrane region" description="Helical" evidence="15">
    <location>
        <begin position="913"/>
        <end position="933"/>
    </location>
</feature>
<keyword evidence="18" id="KW-1185">Reference proteome</keyword>
<evidence type="ECO:0000256" key="15">
    <source>
        <dbReference type="SAM" id="Phobius"/>
    </source>
</evidence>
<evidence type="ECO:0000256" key="11">
    <source>
        <dbReference type="ARBA" id="ARBA00023158"/>
    </source>
</evidence>
<gene>
    <name evidence="17" type="ORF">LITE_LOCUS46844</name>
</gene>
<proteinExistence type="inferred from homology"/>
<evidence type="ECO:0000256" key="1">
    <source>
        <dbReference type="ARBA" id="ARBA00004123"/>
    </source>
</evidence>
<evidence type="ECO:0000256" key="9">
    <source>
        <dbReference type="ARBA" id="ARBA00023015"/>
    </source>
</evidence>
<feature type="transmembrane region" description="Helical" evidence="15">
    <location>
        <begin position="794"/>
        <end position="816"/>
    </location>
</feature>
<sequence>MMMRKSLTAEESQFLLSLLRSDQRPLDEIVAEFSAKFPRHRLFTLSASLLLLLEDKKMLHSTERLIAFTILHQGYSFQQSSIHPFISSLITAACDEGAENVERGLIFQLLSSGSSGGSKEFLRHSAASYIKAFDPSAHVLPQREQLEHQYGDKVHPQSNSNLIRGTSVKNIVADPDVPNGCEADLQELDLQPRAKPKVGSGDRVETIAGLLVNLSPEGLTPQWIRPCPPLMPVHDSELVWLNADNNHELVWDHGMCADTSRGAAVRDLIAKALKGPLAPSQQEQVLVELTNDPKLVYHCGLTPRKLPELVENNPLIAVEVLTKLINSPEISDYFTVLVNMDMSLHSMEVVNRLTTQVELPKEFVRMYITNCISSCQNIKDKYMQNRLVRLVCVFLQSLIRNRIIDVAKINLQKTATSRRNQREFQAKANIRSLFLQHHHSAQSTVKIQEIAPHCVNPNREACRAAPHGNANRNNVGEGDGDGEDQHHRDAGHGDCITATNNNESRQPPPPPTIPPVFEMENEGQSYTLDEGLASVGFGKFQILVLFYAGFGWFAEAMEIMILSFVGPAVKLEWGLSANQESLLTTVVFAGMLIGAYTWGIISDKCGRRGMWMVVFTTFWTVGTVFEALLAWAVLPNLDWRWLLGFSVIPSFCLLLLYGIAPESPRFLCLKGRTIEARHILEKMSLLNRTKLPPGTLVTNGRIEVDEESAPSEHQPLLSAAKKQMKEFKSSFSSFFMLFSPKLFRTTILLWIIFFGNTFAYYGIILLTSELSHGEGKCGMSLLHSEGQIDDGNSLYIDVLITSFAELPGLLLSALIVDRFGRKISMAVMFFMAWLFLIPLVSQQAPLVTTGLLFGARMCALGSFTVACVYAPELYPTSVRATGAGASNAVGRIGGMLCPLVAVALVTSCHLKEAIILFEIVIAISVGCIIFFPFDTTGKELSDNVVAVGSDPKKDIQDET</sequence>
<evidence type="ECO:0000256" key="14">
    <source>
        <dbReference type="SAM" id="MobiDB-lite"/>
    </source>
</evidence>
<keyword evidence="12" id="KW-0804">Transcription</keyword>
<dbReference type="InterPro" id="IPR020846">
    <property type="entry name" value="MFS_dom"/>
</dbReference>